<reference evidence="2 3" key="1">
    <citation type="submission" date="2020-01" db="EMBL/GenBank/DDBJ databases">
        <title>Draft genome assembly of Ensifer adhaerens T173.</title>
        <authorList>
            <person name="Craig J.E."/>
            <person name="Stinchcombe J.R."/>
        </authorList>
    </citation>
    <scope>NUCLEOTIDE SEQUENCE [LARGE SCALE GENOMIC DNA]</scope>
    <source>
        <strain evidence="2 3">T173</strain>
    </source>
</reference>
<name>A0AAW4FJ83_9HYPH</name>
<dbReference type="SUPFAM" id="SSF52266">
    <property type="entry name" value="SGNH hydrolase"/>
    <property type="match status" value="1"/>
</dbReference>
<dbReference type="InterPro" id="IPR013830">
    <property type="entry name" value="SGNH_hydro"/>
</dbReference>
<dbReference type="EMBL" id="WXFA01000003">
    <property type="protein sequence ID" value="MBM3090682.1"/>
    <property type="molecule type" value="Genomic_DNA"/>
</dbReference>
<dbReference type="InterPro" id="IPR051532">
    <property type="entry name" value="Ester_Hydrolysis_Enzymes"/>
</dbReference>
<organism evidence="2 3">
    <name type="scientific">Ensifer canadensis</name>
    <dbReference type="NCBI Taxonomy" id="555315"/>
    <lineage>
        <taxon>Bacteria</taxon>
        <taxon>Pseudomonadati</taxon>
        <taxon>Pseudomonadota</taxon>
        <taxon>Alphaproteobacteria</taxon>
        <taxon>Hyphomicrobiales</taxon>
        <taxon>Rhizobiaceae</taxon>
        <taxon>Sinorhizobium/Ensifer group</taxon>
        <taxon>Ensifer</taxon>
    </lineage>
</organism>
<keyword evidence="2" id="KW-0378">Hydrolase</keyword>
<evidence type="ECO:0000313" key="2">
    <source>
        <dbReference type="EMBL" id="MBM3090682.1"/>
    </source>
</evidence>
<evidence type="ECO:0000259" key="1">
    <source>
        <dbReference type="Pfam" id="PF13472"/>
    </source>
</evidence>
<proteinExistence type="predicted"/>
<dbReference type="PANTHER" id="PTHR30383">
    <property type="entry name" value="THIOESTERASE 1/PROTEASE 1/LYSOPHOSPHOLIPASE L1"/>
    <property type="match status" value="1"/>
</dbReference>
<dbReference type="RefSeq" id="WP_025430114.1">
    <property type="nucleotide sequence ID" value="NZ_CP083374.1"/>
</dbReference>
<accession>A0AAW4FJ83</accession>
<comment type="caution">
    <text evidence="2">The sequence shown here is derived from an EMBL/GenBank/DDBJ whole genome shotgun (WGS) entry which is preliminary data.</text>
</comment>
<dbReference type="Pfam" id="PF13472">
    <property type="entry name" value="Lipase_GDSL_2"/>
    <property type="match status" value="1"/>
</dbReference>
<dbReference type="AlphaFoldDB" id="A0AAW4FJ83"/>
<gene>
    <name evidence="2" type="ORF">GFB56_07625</name>
</gene>
<dbReference type="GO" id="GO:0016788">
    <property type="term" value="F:hydrolase activity, acting on ester bonds"/>
    <property type="evidence" value="ECO:0007669"/>
    <property type="project" value="UniProtKB-ARBA"/>
</dbReference>
<protein>
    <submittedName>
        <fullName evidence="2">SGNH/GDSL hydrolase family protein</fullName>
    </submittedName>
</protein>
<keyword evidence="3" id="KW-1185">Reference proteome</keyword>
<dbReference type="CDD" id="cd00229">
    <property type="entry name" value="SGNH_hydrolase"/>
    <property type="match status" value="1"/>
</dbReference>
<dbReference type="Gene3D" id="3.40.50.1110">
    <property type="entry name" value="SGNH hydrolase"/>
    <property type="match status" value="1"/>
</dbReference>
<feature type="domain" description="SGNH hydrolase-type esterase" evidence="1">
    <location>
        <begin position="79"/>
        <end position="215"/>
    </location>
</feature>
<dbReference type="InterPro" id="IPR036514">
    <property type="entry name" value="SGNH_hydro_sf"/>
</dbReference>
<dbReference type="Proteomes" id="UP000744980">
    <property type="component" value="Unassembled WGS sequence"/>
</dbReference>
<sequence length="426" mass="46073">MTVTSPIHGSRVALLGTSLVQQNHDAGERHIRSSARGWSTWAEVLTHGQLDITVFHDPRVHPGWEPSGRVGDSRGFGGLNAGVSGQKALDIANRIDQVLALDFDLIIVDAGTNDMMVETKETIQAIREAIVSRLLDAGKLVILLPILARGTQKWSAGGSERAKAQWINQKSRAFAARRPRCHIFDWNSAWVDWHSADGVPHAGFSDDGTHFSVPGGHAVGKALAEYLRGLLAPHVPERWARDDRFDPVHNPLGSFVPDPLPGNAKTFAGPPPDCNVTASRAVSSTGHPAGWQEISLEGGHCVLEILPEGFINPLPAGAWVRASCAVEVDAHDGWRDISLVLEDCGPEGLTAQALAPFDLGDGNLASYPTEAWSGMLRTPPIKIKTPSQRLRLALNLRIVSSGRPATMRFSTPQLRQVDPPALGWHR</sequence>
<evidence type="ECO:0000313" key="3">
    <source>
        <dbReference type="Proteomes" id="UP000744980"/>
    </source>
</evidence>